<gene>
    <name evidence="1" type="primary">AVEN_9954_1</name>
    <name evidence="1" type="ORF">TNIN_326051</name>
</gene>
<dbReference type="InterPro" id="IPR036397">
    <property type="entry name" value="RNaseH_sf"/>
</dbReference>
<organism evidence="1 2">
    <name type="scientific">Trichonephila inaurata madagascariensis</name>
    <dbReference type="NCBI Taxonomy" id="2747483"/>
    <lineage>
        <taxon>Eukaryota</taxon>
        <taxon>Metazoa</taxon>
        <taxon>Ecdysozoa</taxon>
        <taxon>Arthropoda</taxon>
        <taxon>Chelicerata</taxon>
        <taxon>Arachnida</taxon>
        <taxon>Araneae</taxon>
        <taxon>Araneomorphae</taxon>
        <taxon>Entelegynae</taxon>
        <taxon>Araneoidea</taxon>
        <taxon>Nephilidae</taxon>
        <taxon>Trichonephila</taxon>
        <taxon>Trichonephila inaurata</taxon>
    </lineage>
</organism>
<dbReference type="OrthoDB" id="7919702at2759"/>
<dbReference type="GO" id="GO:0003676">
    <property type="term" value="F:nucleic acid binding"/>
    <property type="evidence" value="ECO:0007669"/>
    <property type="project" value="InterPro"/>
</dbReference>
<comment type="caution">
    <text evidence="1">The sequence shown here is derived from an EMBL/GenBank/DDBJ whole genome shotgun (WGS) entry which is preliminary data.</text>
</comment>
<protein>
    <submittedName>
        <fullName evidence="1">Uncharacterized protein</fullName>
    </submittedName>
</protein>
<dbReference type="Proteomes" id="UP000886998">
    <property type="component" value="Unassembled WGS sequence"/>
</dbReference>
<dbReference type="Gene3D" id="3.30.420.10">
    <property type="entry name" value="Ribonuclease H-like superfamily/Ribonuclease H"/>
    <property type="match status" value="1"/>
</dbReference>
<keyword evidence="2" id="KW-1185">Reference proteome</keyword>
<name>A0A8X6M850_9ARAC</name>
<evidence type="ECO:0000313" key="1">
    <source>
        <dbReference type="EMBL" id="GFS30552.1"/>
    </source>
</evidence>
<sequence length="148" mass="16976">MTYSSWRPQLKCRQECPKFGGEILRRCQEKSNHKAEICKQRVISHFFLNPWSPRSPYLTPCDFWLWGYLKSLLYLGGVAPLNDLKNSITLHVRSPTTDQLRSASVRSAVTTVHRLEILKVNEGGHTWSTFPFIVMDTIDNCCCCAIPS</sequence>
<proteinExistence type="predicted"/>
<dbReference type="PANTHER" id="PTHR47326:SF1">
    <property type="entry name" value="HTH PSQ-TYPE DOMAIN-CONTAINING PROTEIN"/>
    <property type="match status" value="1"/>
</dbReference>
<dbReference type="PANTHER" id="PTHR47326">
    <property type="entry name" value="TRANSPOSABLE ELEMENT TC3 TRANSPOSASE-LIKE PROTEIN"/>
    <property type="match status" value="1"/>
</dbReference>
<reference evidence="1" key="1">
    <citation type="submission" date="2020-08" db="EMBL/GenBank/DDBJ databases">
        <title>Multicomponent nature underlies the extraordinary mechanical properties of spider dragline silk.</title>
        <authorList>
            <person name="Kono N."/>
            <person name="Nakamura H."/>
            <person name="Mori M."/>
            <person name="Yoshida Y."/>
            <person name="Ohtoshi R."/>
            <person name="Malay A.D."/>
            <person name="Moran D.A.P."/>
            <person name="Tomita M."/>
            <person name="Numata K."/>
            <person name="Arakawa K."/>
        </authorList>
    </citation>
    <scope>NUCLEOTIDE SEQUENCE</scope>
</reference>
<dbReference type="AlphaFoldDB" id="A0A8X6M850"/>
<accession>A0A8X6M850</accession>
<dbReference type="EMBL" id="BMAV01024164">
    <property type="protein sequence ID" value="GFS30552.1"/>
    <property type="molecule type" value="Genomic_DNA"/>
</dbReference>
<evidence type="ECO:0000313" key="2">
    <source>
        <dbReference type="Proteomes" id="UP000886998"/>
    </source>
</evidence>